<organism evidence="2 3">
    <name type="scientific">Planomonospora venezuelensis</name>
    <dbReference type="NCBI Taxonomy" id="1999"/>
    <lineage>
        <taxon>Bacteria</taxon>
        <taxon>Bacillati</taxon>
        <taxon>Actinomycetota</taxon>
        <taxon>Actinomycetes</taxon>
        <taxon>Streptosporangiales</taxon>
        <taxon>Streptosporangiaceae</taxon>
        <taxon>Planomonospora</taxon>
    </lineage>
</organism>
<dbReference type="Pfam" id="PF00884">
    <property type="entry name" value="Sulfatase"/>
    <property type="match status" value="1"/>
</dbReference>
<dbReference type="AlphaFoldDB" id="A0A841D3S9"/>
<feature type="domain" description="Sulfatase N-terminal" evidence="1">
    <location>
        <begin position="99"/>
        <end position="253"/>
    </location>
</feature>
<dbReference type="SUPFAM" id="SSF53649">
    <property type="entry name" value="Alkaline phosphatase-like"/>
    <property type="match status" value="1"/>
</dbReference>
<dbReference type="NCBIfam" id="NF038075">
    <property type="entry name" value="fam_STM4013"/>
    <property type="match status" value="1"/>
</dbReference>
<dbReference type="Gene3D" id="3.40.720.10">
    <property type="entry name" value="Alkaline Phosphatase, subunit A"/>
    <property type="match status" value="1"/>
</dbReference>
<keyword evidence="3" id="KW-1185">Reference proteome</keyword>
<dbReference type="EMBL" id="JACHJJ010000010">
    <property type="protein sequence ID" value="MBB5964139.1"/>
    <property type="molecule type" value="Genomic_DNA"/>
</dbReference>
<sequence>MNTIVGSHDLLLVTLDTLRYDVADELVRAGRLPNLARALPGGRWERRHSPGSFTYAAHAAILAGFLPTPAAPGPHARLFAATFPGSETTAAGTWVFDAPDLPAGLAAAGYHTICVGGVGFFNKLTPLGSALPGMFAESHWEPGYGVASPTSFEQQITCAERALARARAETGGPVLLFVNVSALHQPNWFHLPGATREHGDGRESHAAALEYVDRHIGRLFALVSEERPGFAIVCSDHGTAYGEDGYIGHRIGHEVVWTVPYGEFELRRGTWR</sequence>
<dbReference type="RefSeq" id="WP_184942743.1">
    <property type="nucleotide sequence ID" value="NZ_JACHJJ010000010.1"/>
</dbReference>
<name>A0A841D3S9_PLAVE</name>
<proteinExistence type="predicted"/>
<dbReference type="Proteomes" id="UP000562352">
    <property type="component" value="Unassembled WGS sequence"/>
</dbReference>
<evidence type="ECO:0000313" key="2">
    <source>
        <dbReference type="EMBL" id="MBB5964139.1"/>
    </source>
</evidence>
<dbReference type="InterPro" id="IPR000917">
    <property type="entry name" value="Sulfatase_N"/>
</dbReference>
<dbReference type="InterPro" id="IPR047838">
    <property type="entry name" value="STM4013-like"/>
</dbReference>
<accession>A0A841D3S9</accession>
<protein>
    <submittedName>
        <fullName evidence="2">Arylsulfatase A-like enzyme</fullName>
    </submittedName>
</protein>
<gene>
    <name evidence="2" type="ORF">FHS22_003422</name>
</gene>
<reference evidence="2 3" key="1">
    <citation type="submission" date="2020-08" db="EMBL/GenBank/DDBJ databases">
        <title>Genomic Encyclopedia of Type Strains, Phase III (KMG-III): the genomes of soil and plant-associated and newly described type strains.</title>
        <authorList>
            <person name="Whitman W."/>
        </authorList>
    </citation>
    <scope>NUCLEOTIDE SEQUENCE [LARGE SCALE GENOMIC DNA]</scope>
    <source>
        <strain evidence="2 3">CECT 3303</strain>
    </source>
</reference>
<evidence type="ECO:0000259" key="1">
    <source>
        <dbReference type="Pfam" id="PF00884"/>
    </source>
</evidence>
<comment type="caution">
    <text evidence="2">The sequence shown here is derived from an EMBL/GenBank/DDBJ whole genome shotgun (WGS) entry which is preliminary data.</text>
</comment>
<evidence type="ECO:0000313" key="3">
    <source>
        <dbReference type="Proteomes" id="UP000562352"/>
    </source>
</evidence>
<dbReference type="InterPro" id="IPR017850">
    <property type="entry name" value="Alkaline_phosphatase_core_sf"/>
</dbReference>